<protein>
    <submittedName>
        <fullName evidence="2">Uncharacterized protein</fullName>
    </submittedName>
</protein>
<feature type="region of interest" description="Disordered" evidence="1">
    <location>
        <begin position="1"/>
        <end position="25"/>
    </location>
</feature>
<organism evidence="2 3">
    <name type="scientific">Trachymyrmex cornetzi</name>
    <dbReference type="NCBI Taxonomy" id="471704"/>
    <lineage>
        <taxon>Eukaryota</taxon>
        <taxon>Metazoa</taxon>
        <taxon>Ecdysozoa</taxon>
        <taxon>Arthropoda</taxon>
        <taxon>Hexapoda</taxon>
        <taxon>Insecta</taxon>
        <taxon>Pterygota</taxon>
        <taxon>Neoptera</taxon>
        <taxon>Endopterygota</taxon>
        <taxon>Hymenoptera</taxon>
        <taxon>Apocrita</taxon>
        <taxon>Aculeata</taxon>
        <taxon>Formicoidea</taxon>
        <taxon>Formicidae</taxon>
        <taxon>Myrmicinae</taxon>
        <taxon>Trachymyrmex</taxon>
    </lineage>
</organism>
<dbReference type="Proteomes" id="UP000078492">
    <property type="component" value="Unassembled WGS sequence"/>
</dbReference>
<evidence type="ECO:0000256" key="1">
    <source>
        <dbReference type="SAM" id="MobiDB-lite"/>
    </source>
</evidence>
<evidence type="ECO:0000313" key="2">
    <source>
        <dbReference type="EMBL" id="KYN09867.1"/>
    </source>
</evidence>
<dbReference type="AlphaFoldDB" id="A0A151ISW8"/>
<sequence length="101" mass="10950">NLGSGHPLSPLARLPGRPSRPSRAAEHSVLGRLMVRPGWRPLAVAHTHADWIGHCTPCSSASEQGNCVRSVRCSYTYCSPDARIASRMGIVSFVFVCMLPH</sequence>
<proteinExistence type="predicted"/>
<feature type="non-terminal residue" evidence="2">
    <location>
        <position position="1"/>
    </location>
</feature>
<evidence type="ECO:0000313" key="3">
    <source>
        <dbReference type="Proteomes" id="UP000078492"/>
    </source>
</evidence>
<reference evidence="2 3" key="1">
    <citation type="submission" date="2015-09" db="EMBL/GenBank/DDBJ databases">
        <title>Trachymyrmex cornetzi WGS genome.</title>
        <authorList>
            <person name="Nygaard S."/>
            <person name="Hu H."/>
            <person name="Boomsma J."/>
            <person name="Zhang G."/>
        </authorList>
    </citation>
    <scope>NUCLEOTIDE SEQUENCE [LARGE SCALE GENOMIC DNA]</scope>
    <source>
        <strain evidence="2">Tcor2-1</strain>
        <tissue evidence="2">Whole body</tissue>
    </source>
</reference>
<accession>A0A151ISW8</accession>
<dbReference type="EMBL" id="KQ981064">
    <property type="protein sequence ID" value="KYN09867.1"/>
    <property type="molecule type" value="Genomic_DNA"/>
</dbReference>
<keyword evidence="3" id="KW-1185">Reference proteome</keyword>
<gene>
    <name evidence="2" type="ORF">ALC57_17990</name>
</gene>
<name>A0A151ISW8_9HYME</name>